<keyword evidence="4 9" id="KW-0812">Transmembrane</keyword>
<dbReference type="HAMAP" id="MF_00275">
    <property type="entry name" value="KdpA"/>
    <property type="match status" value="1"/>
</dbReference>
<evidence type="ECO:0000256" key="8">
    <source>
        <dbReference type="ARBA" id="ARBA00023136"/>
    </source>
</evidence>
<keyword evidence="11" id="KW-1185">Reference proteome</keyword>
<evidence type="ECO:0000313" key="11">
    <source>
        <dbReference type="Proteomes" id="UP000660885"/>
    </source>
</evidence>
<proteinExistence type="inferred from homology"/>
<evidence type="ECO:0000256" key="3">
    <source>
        <dbReference type="ARBA" id="ARBA00022538"/>
    </source>
</evidence>
<comment type="function">
    <text evidence="9">Part of the high-affinity ATP-driven potassium transport (or Kdp) system, which catalyzes the hydrolysis of ATP coupled with the electrogenic transport of potassium into the cytoplasm. This subunit binds the extracellular potassium ions and delivers the ions to the membrane domain of KdpB through an intramembrane tunnel.</text>
</comment>
<dbReference type="PANTHER" id="PTHR30607:SF2">
    <property type="entry name" value="POTASSIUM-TRANSPORTING ATPASE POTASSIUM-BINDING SUBUNIT"/>
    <property type="match status" value="1"/>
</dbReference>
<feature type="transmembrane region" description="Helical" evidence="9">
    <location>
        <begin position="61"/>
        <end position="81"/>
    </location>
</feature>
<keyword evidence="7 9" id="KW-0406">Ion transport</keyword>
<feature type="transmembrane region" description="Helical" evidence="9">
    <location>
        <begin position="381"/>
        <end position="399"/>
    </location>
</feature>
<keyword evidence="3 9" id="KW-0633">Potassium transport</keyword>
<dbReference type="Proteomes" id="UP000660885">
    <property type="component" value="Unassembled WGS sequence"/>
</dbReference>
<organism evidence="10 11">
    <name type="scientific">Belnapia arida</name>
    <dbReference type="NCBI Taxonomy" id="2804533"/>
    <lineage>
        <taxon>Bacteria</taxon>
        <taxon>Pseudomonadati</taxon>
        <taxon>Pseudomonadota</taxon>
        <taxon>Alphaproteobacteria</taxon>
        <taxon>Acetobacterales</taxon>
        <taxon>Roseomonadaceae</taxon>
        <taxon>Belnapia</taxon>
    </lineage>
</organism>
<name>A0ABS1U7Y2_9PROT</name>
<evidence type="ECO:0000256" key="6">
    <source>
        <dbReference type="ARBA" id="ARBA00022989"/>
    </source>
</evidence>
<feature type="transmembrane region" description="Helical" evidence="9">
    <location>
        <begin position="420"/>
        <end position="449"/>
    </location>
</feature>
<feature type="transmembrane region" description="Helical" evidence="9">
    <location>
        <begin position="173"/>
        <end position="194"/>
    </location>
</feature>
<dbReference type="RefSeq" id="WP_202833512.1">
    <property type="nucleotide sequence ID" value="NZ_JAETWB010000012.1"/>
</dbReference>
<keyword evidence="5 9" id="KW-0630">Potassium</keyword>
<feature type="transmembrane region" description="Helical" evidence="9">
    <location>
        <begin position="484"/>
        <end position="506"/>
    </location>
</feature>
<dbReference type="Pfam" id="PF03814">
    <property type="entry name" value="KdpA"/>
    <property type="match status" value="1"/>
</dbReference>
<comment type="caution">
    <text evidence="9">Lacks conserved residue(s) required for the propagation of feature annotation.</text>
</comment>
<keyword evidence="1 9" id="KW-0813">Transport</keyword>
<evidence type="ECO:0000256" key="9">
    <source>
        <dbReference type="HAMAP-Rule" id="MF_00275"/>
    </source>
</evidence>
<evidence type="ECO:0000256" key="7">
    <source>
        <dbReference type="ARBA" id="ARBA00023065"/>
    </source>
</evidence>
<protein>
    <recommendedName>
        <fullName evidence="9">Potassium-transporting ATPase potassium-binding subunit</fullName>
    </recommendedName>
    <alternativeName>
        <fullName evidence="9">ATP phosphohydrolase [potassium-transporting] A chain</fullName>
    </alternativeName>
    <alternativeName>
        <fullName evidence="9">Potassium-binding and translocating subunit A</fullName>
    </alternativeName>
    <alternativeName>
        <fullName evidence="9">Potassium-translocating ATPase A chain</fullName>
    </alternativeName>
</protein>
<comment type="subunit">
    <text evidence="9">The system is composed of three essential subunits: KdpA, KdpB and KdpC.</text>
</comment>
<reference evidence="10 11" key="1">
    <citation type="submission" date="2021-01" db="EMBL/GenBank/DDBJ databases">
        <title>Belnapia mucosa sp. nov. and Belnapia arida sp. nov., isolated from the Tabernas Desert (Almeria, Spain).</title>
        <authorList>
            <person name="Molina-Menor E."/>
            <person name="Vidal-Verdu A."/>
            <person name="Calonge A."/>
            <person name="Satari L."/>
            <person name="Pereto J."/>
            <person name="Porcar M."/>
        </authorList>
    </citation>
    <scope>NUCLEOTIDE SEQUENCE [LARGE SCALE GENOMIC DNA]</scope>
    <source>
        <strain evidence="10 11">T18</strain>
    </source>
</reference>
<dbReference type="NCBIfam" id="TIGR00680">
    <property type="entry name" value="kdpA"/>
    <property type="match status" value="1"/>
</dbReference>
<keyword evidence="6 9" id="KW-1133">Transmembrane helix</keyword>
<sequence length="565" mass="57975">MTLIGWAQIALVLACVVAAAIPLGRYMAAVAAGHVTFLAPVERAFYAAAGIDPRQGQGWRGYTLAMLATNAAGFLLLYALLRGQGGLPLNPQGFDGLTPWLAFNTAVSFVTNTNWQAYGGEAALSYLSQMAGLTVQNFLSAATGMALALAVSRAFARGGVKDLGNFWADLVRVTLYVLIPLSLLVGLAFVAMGMPQTLAPYAEATTLEGVRQVVPLGPAAFQIAIKHLGTNGGGFFNVNAAHPFEGPTALATALQIWSQQVIPFGLALTFGAIVGDIRQGRALLLVMLAYVLAGTWAVYASETGGNPLHLALGIDAVQGNMEGKELRFGQALVALFTATTTGASCGAVNAMFDSFTPLGGLVPLFLIQLGEVLPGGVGSGLYGMLVFALLAVFVAGLMVGRTPEYLGKKVQAREVKLAMLAVLVLPAVILGFTAVALVLPAAVASIPAAGPHGLSEMLYAYSSAAGNNGSAFGGVTADTPWMNVTLGIAMMLGRFAYAVPVMAIAGSLAAKPRAVGSAGSFPTHGPLFAGLLAGVILILGGLQFMPALALGPLAEHVSLLAGKTF</sequence>
<feature type="transmembrane region" description="Helical" evidence="9">
    <location>
        <begin position="527"/>
        <end position="550"/>
    </location>
</feature>
<keyword evidence="8 9" id="KW-0472">Membrane</keyword>
<evidence type="ECO:0000256" key="1">
    <source>
        <dbReference type="ARBA" id="ARBA00022448"/>
    </source>
</evidence>
<dbReference type="EMBL" id="JAETWB010000012">
    <property type="protein sequence ID" value="MBL6080275.1"/>
    <property type="molecule type" value="Genomic_DNA"/>
</dbReference>
<comment type="caution">
    <text evidence="10">The sequence shown here is derived from an EMBL/GenBank/DDBJ whole genome shotgun (WGS) entry which is preliminary data.</text>
</comment>
<evidence type="ECO:0000313" key="10">
    <source>
        <dbReference type="EMBL" id="MBL6080275.1"/>
    </source>
</evidence>
<evidence type="ECO:0000256" key="4">
    <source>
        <dbReference type="ARBA" id="ARBA00022692"/>
    </source>
</evidence>
<comment type="subcellular location">
    <subcellularLocation>
        <location evidence="9">Cell membrane</location>
        <topology evidence="9">Multi-pass membrane protein</topology>
    </subcellularLocation>
</comment>
<feature type="transmembrane region" description="Helical" evidence="9">
    <location>
        <begin position="282"/>
        <end position="299"/>
    </location>
</feature>
<accession>A0ABS1U7Y2</accession>
<comment type="similarity">
    <text evidence="9">Belongs to the KdpA family.</text>
</comment>
<feature type="transmembrane region" description="Helical" evidence="9">
    <location>
        <begin position="133"/>
        <end position="152"/>
    </location>
</feature>
<dbReference type="PIRSF" id="PIRSF001294">
    <property type="entry name" value="K_ATPaseA"/>
    <property type="match status" value="1"/>
</dbReference>
<feature type="transmembrane region" description="Helical" evidence="9">
    <location>
        <begin position="256"/>
        <end position="275"/>
    </location>
</feature>
<dbReference type="PANTHER" id="PTHR30607">
    <property type="entry name" value="POTASSIUM-TRANSPORTING ATPASE A CHAIN"/>
    <property type="match status" value="1"/>
</dbReference>
<keyword evidence="2 9" id="KW-1003">Cell membrane</keyword>
<evidence type="ECO:0000256" key="5">
    <source>
        <dbReference type="ARBA" id="ARBA00022958"/>
    </source>
</evidence>
<dbReference type="InterPro" id="IPR004623">
    <property type="entry name" value="KdpA"/>
</dbReference>
<evidence type="ECO:0000256" key="2">
    <source>
        <dbReference type="ARBA" id="ARBA00022475"/>
    </source>
</evidence>
<gene>
    <name evidence="9 10" type="primary">kdpA</name>
    <name evidence="10" type="ORF">JMJ56_19845</name>
</gene>